<dbReference type="AlphaFoldDB" id="A0A0L0F1B6"/>
<dbReference type="EMBL" id="KQ250969">
    <property type="protein sequence ID" value="KNC70510.1"/>
    <property type="molecule type" value="Genomic_DNA"/>
</dbReference>
<evidence type="ECO:0000256" key="1">
    <source>
        <dbReference type="SAM" id="Phobius"/>
    </source>
</evidence>
<organism evidence="2 3">
    <name type="scientific">Sphaeroforma arctica JP610</name>
    <dbReference type="NCBI Taxonomy" id="667725"/>
    <lineage>
        <taxon>Eukaryota</taxon>
        <taxon>Ichthyosporea</taxon>
        <taxon>Ichthyophonida</taxon>
        <taxon>Sphaeroforma</taxon>
    </lineage>
</organism>
<dbReference type="GeneID" id="25917462"/>
<name>A0A0L0F1B6_9EUKA</name>
<keyword evidence="1" id="KW-0812">Transmembrane</keyword>
<evidence type="ECO:0008006" key="4">
    <source>
        <dbReference type="Google" id="ProtNLM"/>
    </source>
</evidence>
<evidence type="ECO:0000313" key="3">
    <source>
        <dbReference type="Proteomes" id="UP000054560"/>
    </source>
</evidence>
<gene>
    <name evidence="2" type="ORF">SARC_16958</name>
</gene>
<protein>
    <recommendedName>
        <fullName evidence="4">Amino acid transporter transmembrane domain-containing protein</fullName>
    </recommendedName>
</protein>
<dbReference type="Proteomes" id="UP000054560">
    <property type="component" value="Unassembled WGS sequence"/>
</dbReference>
<proteinExistence type="predicted"/>
<reference evidence="2 3" key="1">
    <citation type="submission" date="2011-02" db="EMBL/GenBank/DDBJ databases">
        <title>The Genome Sequence of Sphaeroforma arctica JP610.</title>
        <authorList>
            <consortium name="The Broad Institute Genome Sequencing Platform"/>
            <person name="Russ C."/>
            <person name="Cuomo C."/>
            <person name="Young S.K."/>
            <person name="Zeng Q."/>
            <person name="Gargeya S."/>
            <person name="Alvarado L."/>
            <person name="Berlin A."/>
            <person name="Chapman S.B."/>
            <person name="Chen Z."/>
            <person name="Freedman E."/>
            <person name="Gellesch M."/>
            <person name="Goldberg J."/>
            <person name="Griggs A."/>
            <person name="Gujja S."/>
            <person name="Heilman E."/>
            <person name="Heiman D."/>
            <person name="Howarth C."/>
            <person name="Mehta T."/>
            <person name="Neiman D."/>
            <person name="Pearson M."/>
            <person name="Roberts A."/>
            <person name="Saif S."/>
            <person name="Shea T."/>
            <person name="Shenoy N."/>
            <person name="Sisk P."/>
            <person name="Stolte C."/>
            <person name="Sykes S."/>
            <person name="White J."/>
            <person name="Yandava C."/>
            <person name="Burger G."/>
            <person name="Gray M.W."/>
            <person name="Holland P.W.H."/>
            <person name="King N."/>
            <person name="Lang F.B.F."/>
            <person name="Roger A.J."/>
            <person name="Ruiz-Trillo I."/>
            <person name="Haas B."/>
            <person name="Nusbaum C."/>
            <person name="Birren B."/>
        </authorList>
    </citation>
    <scope>NUCLEOTIDE SEQUENCE [LARGE SCALE GENOMIC DNA]</scope>
    <source>
        <strain evidence="2 3">JP610</strain>
    </source>
</reference>
<keyword evidence="1" id="KW-0472">Membrane</keyword>
<keyword evidence="3" id="KW-1185">Reference proteome</keyword>
<keyword evidence="1" id="KW-1133">Transmembrane helix</keyword>
<evidence type="ECO:0000313" key="2">
    <source>
        <dbReference type="EMBL" id="KNC70510.1"/>
    </source>
</evidence>
<feature type="transmembrane region" description="Helical" evidence="1">
    <location>
        <begin position="64"/>
        <end position="88"/>
    </location>
</feature>
<feature type="non-terminal residue" evidence="2">
    <location>
        <position position="1"/>
    </location>
</feature>
<sequence>KMDWSSHFDDDGLEADPLLQSRASRDTSKSKYGSLAAYSMTLNYILGVGALAVPHAFAVSGISLGLGVMICTTIFSLLTVHWLIVVCARAQAYNPHHHNAAALLSSSKSLESNAKAEVCQGAFRVFRWL</sequence>
<dbReference type="RefSeq" id="XP_014144412.1">
    <property type="nucleotide sequence ID" value="XM_014288937.1"/>
</dbReference>
<accession>A0A0L0F1B6</accession>
<feature type="transmembrane region" description="Helical" evidence="1">
    <location>
        <begin position="35"/>
        <end position="58"/>
    </location>
</feature>